<dbReference type="GO" id="GO:0046983">
    <property type="term" value="F:protein dimerization activity"/>
    <property type="evidence" value="ECO:0007669"/>
    <property type="project" value="InterPro"/>
</dbReference>
<evidence type="ECO:0000256" key="8">
    <source>
        <dbReference type="ARBA" id="ARBA00023242"/>
    </source>
</evidence>
<dbReference type="InterPro" id="IPR012337">
    <property type="entry name" value="RNaseH-like_sf"/>
</dbReference>
<dbReference type="Pfam" id="PF02892">
    <property type="entry name" value="zf-BED"/>
    <property type="match status" value="1"/>
</dbReference>
<gene>
    <name evidence="11" type="ORF">FWK35_00023030</name>
</gene>
<keyword evidence="3 9" id="KW-0863">Zinc-finger</keyword>
<keyword evidence="7" id="KW-0804">Transcription</keyword>
<proteinExistence type="predicted"/>
<keyword evidence="8" id="KW-0539">Nucleus</keyword>
<dbReference type="PANTHER" id="PTHR46481">
    <property type="entry name" value="ZINC FINGER BED DOMAIN-CONTAINING PROTEIN 4"/>
    <property type="match status" value="1"/>
</dbReference>
<evidence type="ECO:0000313" key="11">
    <source>
        <dbReference type="EMBL" id="KAF0749845.1"/>
    </source>
</evidence>
<comment type="caution">
    <text evidence="11">The sequence shown here is derived from an EMBL/GenBank/DDBJ whole genome shotgun (WGS) entry which is preliminary data.</text>
</comment>
<dbReference type="AlphaFoldDB" id="A0A6G0Y6F7"/>
<dbReference type="GO" id="GO:0003677">
    <property type="term" value="F:DNA binding"/>
    <property type="evidence" value="ECO:0007669"/>
    <property type="project" value="UniProtKB-KW"/>
</dbReference>
<organism evidence="11 12">
    <name type="scientific">Aphis craccivora</name>
    <name type="common">Cowpea aphid</name>
    <dbReference type="NCBI Taxonomy" id="307492"/>
    <lineage>
        <taxon>Eukaryota</taxon>
        <taxon>Metazoa</taxon>
        <taxon>Ecdysozoa</taxon>
        <taxon>Arthropoda</taxon>
        <taxon>Hexapoda</taxon>
        <taxon>Insecta</taxon>
        <taxon>Pterygota</taxon>
        <taxon>Neoptera</taxon>
        <taxon>Paraneoptera</taxon>
        <taxon>Hemiptera</taxon>
        <taxon>Sternorrhyncha</taxon>
        <taxon>Aphidomorpha</taxon>
        <taxon>Aphidoidea</taxon>
        <taxon>Aphididae</taxon>
        <taxon>Aphidini</taxon>
        <taxon>Aphis</taxon>
        <taxon>Aphis</taxon>
    </lineage>
</organism>
<keyword evidence="6" id="KW-0238">DNA-binding</keyword>
<dbReference type="PROSITE" id="PS50808">
    <property type="entry name" value="ZF_BED"/>
    <property type="match status" value="1"/>
</dbReference>
<feature type="domain" description="BED-type" evidence="10">
    <location>
        <begin position="8"/>
        <end position="59"/>
    </location>
</feature>
<protein>
    <submittedName>
        <fullName evidence="11">Zinc finger BED domain-containing protein 1-like</fullName>
    </submittedName>
</protein>
<reference evidence="11 12" key="1">
    <citation type="submission" date="2019-08" db="EMBL/GenBank/DDBJ databases">
        <title>Whole genome of Aphis craccivora.</title>
        <authorList>
            <person name="Voronova N.V."/>
            <person name="Shulinski R.S."/>
            <person name="Bandarenka Y.V."/>
            <person name="Zhorov D.G."/>
            <person name="Warner D."/>
        </authorList>
    </citation>
    <scope>NUCLEOTIDE SEQUENCE [LARGE SCALE GENOMIC DNA]</scope>
    <source>
        <strain evidence="11">180601</strain>
        <tissue evidence="11">Whole Body</tissue>
    </source>
</reference>
<evidence type="ECO:0000256" key="6">
    <source>
        <dbReference type="ARBA" id="ARBA00023125"/>
    </source>
</evidence>
<dbReference type="GO" id="GO:0008270">
    <property type="term" value="F:zinc ion binding"/>
    <property type="evidence" value="ECO:0007669"/>
    <property type="project" value="UniProtKB-KW"/>
</dbReference>
<evidence type="ECO:0000256" key="7">
    <source>
        <dbReference type="ARBA" id="ARBA00023163"/>
    </source>
</evidence>
<dbReference type="InterPro" id="IPR036236">
    <property type="entry name" value="Znf_C2H2_sf"/>
</dbReference>
<dbReference type="GO" id="GO:0009791">
    <property type="term" value="P:post-embryonic development"/>
    <property type="evidence" value="ECO:0007669"/>
    <property type="project" value="UniProtKB-ARBA"/>
</dbReference>
<evidence type="ECO:0000256" key="1">
    <source>
        <dbReference type="ARBA" id="ARBA00004123"/>
    </source>
</evidence>
<keyword evidence="4" id="KW-0862">Zinc</keyword>
<keyword evidence="2" id="KW-0479">Metal-binding</keyword>
<name>A0A6G0Y6F7_APHCR</name>
<dbReference type="Pfam" id="PF05699">
    <property type="entry name" value="Dimer_Tnp_hAT"/>
    <property type="match status" value="1"/>
</dbReference>
<dbReference type="OrthoDB" id="6595208at2759"/>
<keyword evidence="5" id="KW-0805">Transcription regulation</keyword>
<evidence type="ECO:0000256" key="2">
    <source>
        <dbReference type="ARBA" id="ARBA00022723"/>
    </source>
</evidence>
<evidence type="ECO:0000313" key="12">
    <source>
        <dbReference type="Proteomes" id="UP000478052"/>
    </source>
</evidence>
<evidence type="ECO:0000259" key="10">
    <source>
        <dbReference type="PROSITE" id="PS50808"/>
    </source>
</evidence>
<comment type="subcellular location">
    <subcellularLocation>
        <location evidence="1">Nucleus</location>
    </subcellularLocation>
</comment>
<evidence type="ECO:0000256" key="5">
    <source>
        <dbReference type="ARBA" id="ARBA00023015"/>
    </source>
</evidence>
<dbReference type="SMART" id="SM00614">
    <property type="entry name" value="ZnF_BED"/>
    <property type="match status" value="1"/>
</dbReference>
<keyword evidence="12" id="KW-1185">Reference proteome</keyword>
<dbReference type="SUPFAM" id="SSF53098">
    <property type="entry name" value="Ribonuclease H-like"/>
    <property type="match status" value="1"/>
</dbReference>
<accession>A0A6G0Y6F7</accession>
<feature type="non-terminal residue" evidence="11">
    <location>
        <position position="1"/>
    </location>
</feature>
<dbReference type="InterPro" id="IPR003656">
    <property type="entry name" value="Znf_BED"/>
</dbReference>
<evidence type="ECO:0000256" key="9">
    <source>
        <dbReference type="PROSITE-ProRule" id="PRU00027"/>
    </source>
</evidence>
<dbReference type="PANTHER" id="PTHR46481:SF10">
    <property type="entry name" value="ZINC FINGER BED DOMAIN-CONTAINING PROTEIN 39"/>
    <property type="match status" value="1"/>
</dbReference>
<evidence type="ECO:0000256" key="3">
    <source>
        <dbReference type="ARBA" id="ARBA00022771"/>
    </source>
</evidence>
<sequence>ENMPYYRGRTSELWNHFEPVEGDKAKCGYCSIKLSTAGGSLNNLKRHLLARHPTVTINRNESNQHRELPHAEHDIQTSNISTISSSSPNVAQTSSVLTPIPSSGASEYFQQLPNRLRAQTRMTDFVQQSRPISCTWYKYKYIYCIFYFRYYPFAIVEDPEFKKFLNMLNPSYTLPSRKTISNNIIPRLYESFKNDVQRLIDQTIAVCLTTDCWTSNENTSFMATTANFFDIDTQFKSFCLDCTEFDERHTGDNISEKLITTMRNWNISHKVTAIVSDNAANVSSAIQKTGYRQVSCFAHTLNLAVQNGLKHISPITLKVKSIVEYFKRSHHALAKLYATQDQMNLPKLKLTQDVVTRWNSTFDMLQRFVKVKDAINSTLAVLQANVEMLSPEEWIVVEKASVFLEIFYEVTKEICGDQYVTLSSVLIFTGVIFESMKMYEQDISLPIEIHEMVSTLKQQTMTRLKPLEDNDLVTQAALLDPRYKKLAFLNIICSVQIEGVNNSHKENLQQSDESNSTRSSLLWKSFDEQYNKQKASHNPQAASIIEVDKYLNEPILNRHENPLTWWNSRKSQYPRLYNLVLKRLLHYCHICSV</sequence>
<dbReference type="SUPFAM" id="SSF140996">
    <property type="entry name" value="Hermes dimerisation domain"/>
    <property type="match status" value="1"/>
</dbReference>
<dbReference type="InterPro" id="IPR052035">
    <property type="entry name" value="ZnF_BED_domain_contain"/>
</dbReference>
<dbReference type="EMBL" id="VUJU01005946">
    <property type="protein sequence ID" value="KAF0749845.1"/>
    <property type="molecule type" value="Genomic_DNA"/>
</dbReference>
<dbReference type="GO" id="GO:0005634">
    <property type="term" value="C:nucleus"/>
    <property type="evidence" value="ECO:0007669"/>
    <property type="project" value="UniProtKB-SubCell"/>
</dbReference>
<evidence type="ECO:0000256" key="4">
    <source>
        <dbReference type="ARBA" id="ARBA00022833"/>
    </source>
</evidence>
<dbReference type="Proteomes" id="UP000478052">
    <property type="component" value="Unassembled WGS sequence"/>
</dbReference>
<dbReference type="SUPFAM" id="SSF57667">
    <property type="entry name" value="beta-beta-alpha zinc fingers"/>
    <property type="match status" value="1"/>
</dbReference>
<dbReference type="InterPro" id="IPR008906">
    <property type="entry name" value="HATC_C_dom"/>
</dbReference>